<sequence length="53" mass="5781">MAQKRGDYVSLNHALLSIWAGNQSKGGHLAAELSPPELNRAIKEGRLLLVLDQ</sequence>
<dbReference type="RefSeq" id="WP_345044470.1">
    <property type="nucleotide sequence ID" value="NZ_BAABED010000001.1"/>
</dbReference>
<reference evidence="1 2" key="1">
    <citation type="submission" date="2024-09" db="EMBL/GenBank/DDBJ databases">
        <authorList>
            <person name="Sun Q."/>
            <person name="Mori K."/>
        </authorList>
    </citation>
    <scope>NUCLEOTIDE SEQUENCE [LARGE SCALE GENOMIC DNA]</scope>
    <source>
        <strain evidence="1 2">JCM 13519</strain>
    </source>
</reference>
<dbReference type="EMBL" id="JBHMBH010000019">
    <property type="protein sequence ID" value="MFB9714330.1"/>
    <property type="molecule type" value="Genomic_DNA"/>
</dbReference>
<organism evidence="1 2">
    <name type="scientific">Arthrobacter methylotrophus</name>
    <dbReference type="NCBI Taxonomy" id="121291"/>
    <lineage>
        <taxon>Bacteria</taxon>
        <taxon>Bacillati</taxon>
        <taxon>Actinomycetota</taxon>
        <taxon>Actinomycetes</taxon>
        <taxon>Micrococcales</taxon>
        <taxon>Micrococcaceae</taxon>
        <taxon>Arthrobacter</taxon>
    </lineage>
</organism>
<dbReference type="Proteomes" id="UP001589536">
    <property type="component" value="Unassembled WGS sequence"/>
</dbReference>
<evidence type="ECO:0000313" key="1">
    <source>
        <dbReference type="EMBL" id="MFB9714330.1"/>
    </source>
</evidence>
<comment type="caution">
    <text evidence="1">The sequence shown here is derived from an EMBL/GenBank/DDBJ whole genome shotgun (WGS) entry which is preliminary data.</text>
</comment>
<proteinExistence type="predicted"/>
<keyword evidence="2" id="KW-1185">Reference proteome</keyword>
<gene>
    <name evidence="1" type="ORF">ACFFPI_09365</name>
</gene>
<evidence type="ECO:0000313" key="2">
    <source>
        <dbReference type="Proteomes" id="UP001589536"/>
    </source>
</evidence>
<name>A0ABV5UP87_9MICC</name>
<protein>
    <submittedName>
        <fullName evidence="1">Uncharacterized protein</fullName>
    </submittedName>
</protein>
<accession>A0ABV5UP87</accession>